<dbReference type="EMBL" id="MCFE01000329">
    <property type="protein sequence ID" value="ORX91297.1"/>
    <property type="molecule type" value="Genomic_DNA"/>
</dbReference>
<evidence type="ECO:0000313" key="7">
    <source>
        <dbReference type="Proteomes" id="UP000193498"/>
    </source>
</evidence>
<dbReference type="AlphaFoldDB" id="A0A1Y1XZW9"/>
<organism evidence="6 7">
    <name type="scientific">Basidiobolus meristosporus CBS 931.73</name>
    <dbReference type="NCBI Taxonomy" id="1314790"/>
    <lineage>
        <taxon>Eukaryota</taxon>
        <taxon>Fungi</taxon>
        <taxon>Fungi incertae sedis</taxon>
        <taxon>Zoopagomycota</taxon>
        <taxon>Entomophthoromycotina</taxon>
        <taxon>Basidiobolomycetes</taxon>
        <taxon>Basidiobolales</taxon>
        <taxon>Basidiobolaceae</taxon>
        <taxon>Basidiobolus</taxon>
    </lineage>
</organism>
<evidence type="ECO:0000256" key="2">
    <source>
        <dbReference type="ARBA" id="ARBA00040540"/>
    </source>
</evidence>
<reference evidence="6 7" key="1">
    <citation type="submission" date="2016-07" db="EMBL/GenBank/DDBJ databases">
        <title>Pervasive Adenine N6-methylation of Active Genes in Fungi.</title>
        <authorList>
            <consortium name="DOE Joint Genome Institute"/>
            <person name="Mondo S.J."/>
            <person name="Dannebaum R.O."/>
            <person name="Kuo R.C."/>
            <person name="Labutti K."/>
            <person name="Haridas S."/>
            <person name="Kuo A."/>
            <person name="Salamov A."/>
            <person name="Ahrendt S.R."/>
            <person name="Lipzen A."/>
            <person name="Sullivan W."/>
            <person name="Andreopoulos W.B."/>
            <person name="Clum A."/>
            <person name="Lindquist E."/>
            <person name="Daum C."/>
            <person name="Ramamoorthy G.K."/>
            <person name="Gryganskyi A."/>
            <person name="Culley D."/>
            <person name="Magnuson J.K."/>
            <person name="James T.Y."/>
            <person name="O'Malley M.A."/>
            <person name="Stajich J.E."/>
            <person name="Spatafora J.W."/>
            <person name="Visel A."/>
            <person name="Grigoriev I.V."/>
        </authorList>
    </citation>
    <scope>NUCLEOTIDE SEQUENCE [LARGE SCALE GENOMIC DNA]</scope>
    <source>
        <strain evidence="6 7">CBS 931.73</strain>
    </source>
</reference>
<dbReference type="GO" id="GO:0097255">
    <property type="term" value="C:R2TP complex"/>
    <property type="evidence" value="ECO:0007669"/>
    <property type="project" value="TreeGrafter"/>
</dbReference>
<evidence type="ECO:0000259" key="5">
    <source>
        <dbReference type="Pfam" id="PF18201"/>
    </source>
</evidence>
<accession>A0A1Y1XZW9</accession>
<evidence type="ECO:0000256" key="1">
    <source>
        <dbReference type="ARBA" id="ARBA00008511"/>
    </source>
</evidence>
<dbReference type="GO" id="GO:0006364">
    <property type="term" value="P:rRNA processing"/>
    <property type="evidence" value="ECO:0007669"/>
    <property type="project" value="TreeGrafter"/>
</dbReference>
<dbReference type="OrthoDB" id="5135119at2759"/>
<feature type="domain" description="PIH1 N-terminal" evidence="4">
    <location>
        <begin position="48"/>
        <end position="186"/>
    </location>
</feature>
<evidence type="ECO:0000259" key="4">
    <source>
        <dbReference type="Pfam" id="PF08190"/>
    </source>
</evidence>
<dbReference type="Pfam" id="PF18201">
    <property type="entry name" value="PIH1_CS"/>
    <property type="match status" value="1"/>
</dbReference>
<comment type="similarity">
    <text evidence="1">Belongs to the PIH1 family.</text>
</comment>
<dbReference type="Proteomes" id="UP000193498">
    <property type="component" value="Unassembled WGS sequence"/>
</dbReference>
<comment type="caution">
    <text evidence="6">The sequence shown here is derived from an EMBL/GenBank/DDBJ whole genome shotgun (WGS) entry which is preliminary data.</text>
</comment>
<evidence type="ECO:0000256" key="3">
    <source>
        <dbReference type="SAM" id="MobiDB-lite"/>
    </source>
</evidence>
<dbReference type="STRING" id="1314790.A0A1Y1XZW9"/>
<dbReference type="InterPro" id="IPR041442">
    <property type="entry name" value="PIH1D1/2/3_CS-like"/>
</dbReference>
<dbReference type="GO" id="GO:0000492">
    <property type="term" value="P:box C/D snoRNP assembly"/>
    <property type="evidence" value="ECO:0007669"/>
    <property type="project" value="TreeGrafter"/>
</dbReference>
<keyword evidence="7" id="KW-1185">Reference proteome</keyword>
<dbReference type="PANTHER" id="PTHR22997:SF0">
    <property type="entry name" value="PIH1 DOMAIN-CONTAINING PROTEIN 1"/>
    <property type="match status" value="1"/>
</dbReference>
<dbReference type="GO" id="GO:0005737">
    <property type="term" value="C:cytoplasm"/>
    <property type="evidence" value="ECO:0007669"/>
    <property type="project" value="TreeGrafter"/>
</dbReference>
<feature type="region of interest" description="Disordered" evidence="3">
    <location>
        <begin position="199"/>
        <end position="218"/>
    </location>
</feature>
<feature type="domain" description="PIH1D1/2/3 CS-like" evidence="5">
    <location>
        <begin position="235"/>
        <end position="299"/>
    </location>
</feature>
<sequence>MSLNSLKIVPEEEYAKLLSDLDLPLEPKPIQTLFPEPSPSAETVPLRVEPQPGFIVRTVTSSKSRAFPLNHSIFINVCHSPEFPKPPAVTEEEIQKALNADATTKYQIPLSLTEPRVDTDDGKSCLVFDACIHSEPYQRACQDFDFRLYVIELAIEWVEEKNQLTLRREFTLPPGGSKGQLAPHTIPVLKEAPITEFDSARQQTTKKPQPAPKAGSIRVPEYRLQELPGLSGPSKQLHLSVMLPDLVNTKTTTLDIEPEQLILDTPNMYHLEVPFPYTIDITQGRALFSRNSKVLKVMLHRLEQE</sequence>
<dbReference type="PANTHER" id="PTHR22997">
    <property type="entry name" value="PIH1 DOMAIN-CONTAINING PROTEIN 1"/>
    <property type="match status" value="1"/>
</dbReference>
<evidence type="ECO:0000313" key="6">
    <source>
        <dbReference type="EMBL" id="ORX91297.1"/>
    </source>
</evidence>
<name>A0A1Y1XZW9_9FUNG</name>
<gene>
    <name evidence="6" type="ORF">K493DRAFT_286979</name>
</gene>
<dbReference type="InterPro" id="IPR012981">
    <property type="entry name" value="PIH1_N"/>
</dbReference>
<protein>
    <recommendedName>
        <fullName evidence="2">PIH1 domain-containing protein 1</fullName>
    </recommendedName>
</protein>
<proteinExistence type="inferred from homology"/>
<dbReference type="GO" id="GO:1990904">
    <property type="term" value="C:ribonucleoprotein complex"/>
    <property type="evidence" value="ECO:0007669"/>
    <property type="project" value="TreeGrafter"/>
</dbReference>
<dbReference type="InParanoid" id="A0A1Y1XZW9"/>
<dbReference type="InterPro" id="IPR050734">
    <property type="entry name" value="PIH1/Kintoun_subfamily"/>
</dbReference>
<dbReference type="Pfam" id="PF08190">
    <property type="entry name" value="PIH1"/>
    <property type="match status" value="1"/>
</dbReference>